<evidence type="ECO:0000256" key="2">
    <source>
        <dbReference type="SAM" id="Phobius"/>
    </source>
</evidence>
<feature type="region of interest" description="Disordered" evidence="1">
    <location>
        <begin position="1"/>
        <end position="24"/>
    </location>
</feature>
<dbReference type="Gramene" id="rna-AYBTSS11_LOCUS26532">
    <property type="protein sequence ID" value="CAJ1974452.1"/>
    <property type="gene ID" value="gene-AYBTSS11_LOCUS26532"/>
</dbReference>
<feature type="transmembrane region" description="Helical" evidence="2">
    <location>
        <begin position="101"/>
        <end position="120"/>
    </location>
</feature>
<keyword evidence="2" id="KW-1133">Transmembrane helix</keyword>
<keyword evidence="2" id="KW-0812">Transmembrane</keyword>
<keyword evidence="4" id="KW-1185">Reference proteome</keyword>
<evidence type="ECO:0000313" key="3">
    <source>
        <dbReference type="EMBL" id="CAJ1974452.1"/>
    </source>
</evidence>
<feature type="transmembrane region" description="Helical" evidence="2">
    <location>
        <begin position="297"/>
        <end position="322"/>
    </location>
</feature>
<feature type="compositionally biased region" description="Pro residues" evidence="1">
    <location>
        <begin position="7"/>
        <end position="18"/>
    </location>
</feature>
<feature type="transmembrane region" description="Helical" evidence="2">
    <location>
        <begin position="267"/>
        <end position="291"/>
    </location>
</feature>
<organism evidence="3 4">
    <name type="scientific">Sphenostylis stenocarpa</name>
    <dbReference type="NCBI Taxonomy" id="92480"/>
    <lineage>
        <taxon>Eukaryota</taxon>
        <taxon>Viridiplantae</taxon>
        <taxon>Streptophyta</taxon>
        <taxon>Embryophyta</taxon>
        <taxon>Tracheophyta</taxon>
        <taxon>Spermatophyta</taxon>
        <taxon>Magnoliopsida</taxon>
        <taxon>eudicotyledons</taxon>
        <taxon>Gunneridae</taxon>
        <taxon>Pentapetalae</taxon>
        <taxon>rosids</taxon>
        <taxon>fabids</taxon>
        <taxon>Fabales</taxon>
        <taxon>Fabaceae</taxon>
        <taxon>Papilionoideae</taxon>
        <taxon>50 kb inversion clade</taxon>
        <taxon>NPAAA clade</taxon>
        <taxon>indigoferoid/millettioid clade</taxon>
        <taxon>Phaseoleae</taxon>
        <taxon>Sphenostylis</taxon>
    </lineage>
</organism>
<dbReference type="PANTHER" id="PTHR34116">
    <property type="entry name" value="PLASMINOGEN ACTIVATOR INHIBITOR"/>
    <property type="match status" value="1"/>
</dbReference>
<feature type="transmembrane region" description="Helical" evidence="2">
    <location>
        <begin position="230"/>
        <end position="255"/>
    </location>
</feature>
<protein>
    <submittedName>
        <fullName evidence="3">Uncharacterized protein</fullName>
    </submittedName>
</protein>
<reference evidence="3" key="1">
    <citation type="submission" date="2023-10" db="EMBL/GenBank/DDBJ databases">
        <authorList>
            <person name="Domelevo Entfellner J.-B."/>
        </authorList>
    </citation>
    <scope>NUCLEOTIDE SEQUENCE</scope>
</reference>
<evidence type="ECO:0000256" key="1">
    <source>
        <dbReference type="SAM" id="MobiDB-lite"/>
    </source>
</evidence>
<evidence type="ECO:0000313" key="4">
    <source>
        <dbReference type="Proteomes" id="UP001189624"/>
    </source>
</evidence>
<dbReference type="EMBL" id="OY731406">
    <property type="protein sequence ID" value="CAJ1974452.1"/>
    <property type="molecule type" value="Genomic_DNA"/>
</dbReference>
<sequence length="359" mass="40266">MLNLYLSPPPVPPPPEPASPQSHHLLSQPSFQEHKTKTERSMLLTHALPLLNSVFDLVTVTFISGLIILSVLSISFIFHLRFKSKSITHLQNFNSLWTVRFLFVLFIFLWSIAELLRLPFFRRKYLYPFLPSFSISQQANLCKVHIVLSLGFFEPAFLVTLLFLLNASIKKKTPNDAWAITFVFFTCLPIATLQALLIFFSPLENRVPVETSVIFNDGYGFDTVLCAYPFLSSAVFAVFGIAYSAWFLCSCWRVLSLVINKGLRVRIYLLASIMLVALPMQIVSLGFSVLWSPNQEVYGIVSLVGFLGAFCCATTGEGILVIKPISDALDAGGDCCMWKPRPPPEHDEESVVICLEGEK</sequence>
<proteinExistence type="predicted"/>
<feature type="transmembrane region" description="Helical" evidence="2">
    <location>
        <begin position="177"/>
        <end position="200"/>
    </location>
</feature>
<dbReference type="AlphaFoldDB" id="A0AA86VMZ6"/>
<feature type="transmembrane region" description="Helical" evidence="2">
    <location>
        <begin position="57"/>
        <end position="80"/>
    </location>
</feature>
<keyword evidence="2" id="KW-0472">Membrane</keyword>
<feature type="transmembrane region" description="Helical" evidence="2">
    <location>
        <begin position="144"/>
        <end position="165"/>
    </location>
</feature>
<dbReference type="PANTHER" id="PTHR34116:SF9">
    <property type="entry name" value="OS08G0346600 PROTEIN"/>
    <property type="match status" value="1"/>
</dbReference>
<dbReference type="Proteomes" id="UP001189624">
    <property type="component" value="Chromosome 9"/>
</dbReference>
<accession>A0AA86VMZ6</accession>
<gene>
    <name evidence="3" type="ORF">AYBTSS11_LOCUS26532</name>
</gene>
<name>A0AA86VMZ6_9FABA</name>